<evidence type="ECO:0000256" key="3">
    <source>
        <dbReference type="ARBA" id="ARBA00023054"/>
    </source>
</evidence>
<evidence type="ECO:0000256" key="1">
    <source>
        <dbReference type="ARBA" id="ARBA00004604"/>
    </source>
</evidence>
<feature type="compositionally biased region" description="Acidic residues" evidence="5">
    <location>
        <begin position="95"/>
        <end position="107"/>
    </location>
</feature>
<dbReference type="InterPro" id="IPR019186">
    <property type="entry name" value="Nucleolar_protein_12"/>
</dbReference>
<protein>
    <recommendedName>
        <fullName evidence="7">Ribosomal RNA-processing protein 17</fullName>
    </recommendedName>
</protein>
<dbReference type="EMBL" id="GILB01008670">
    <property type="protein sequence ID" value="NUU89003.1"/>
    <property type="molecule type" value="Transcribed_RNA"/>
</dbReference>
<comment type="subcellular location">
    <subcellularLocation>
        <location evidence="1">Nucleus</location>
        <location evidence="1">Nucleolus</location>
    </subcellularLocation>
</comment>
<feature type="compositionally biased region" description="Basic and acidic residues" evidence="5">
    <location>
        <begin position="132"/>
        <end position="141"/>
    </location>
</feature>
<keyword evidence="3" id="KW-0175">Coiled coil</keyword>
<dbReference type="Pfam" id="PF09805">
    <property type="entry name" value="Nop25"/>
    <property type="match status" value="1"/>
</dbReference>
<evidence type="ECO:0000256" key="5">
    <source>
        <dbReference type="SAM" id="MobiDB-lite"/>
    </source>
</evidence>
<feature type="compositionally biased region" description="Polar residues" evidence="5">
    <location>
        <begin position="112"/>
        <end position="131"/>
    </location>
</feature>
<sequence>MGAEIENNGAIQIPPTRAGHIKKRALKNKSVSVSFNEKDLRDYVTGFHKRKKKRRKEAIKQQEEKLRIKRITARKQRKLEKEFALHGGAPPATNESDEYEEDHEESEPIASVNGTTKYDNGDMQVTVTTSEISREDKDSSSEKTQAAAPRLVEADKTHKLSVSKKKSFKKVSKRKSRSKPQKKRDRKKGKTKNKL</sequence>
<dbReference type="GO" id="GO:0005730">
    <property type="term" value="C:nucleolus"/>
    <property type="evidence" value="ECO:0007669"/>
    <property type="project" value="UniProtKB-SubCell"/>
</dbReference>
<dbReference type="PANTHER" id="PTHR14577:SF0">
    <property type="entry name" value="NUCLEOLAR PROTEIN 12"/>
    <property type="match status" value="1"/>
</dbReference>
<reference evidence="6" key="1">
    <citation type="submission" date="2020-03" db="EMBL/GenBank/DDBJ databases">
        <authorList>
            <person name="Zhang R."/>
        </authorList>
    </citation>
    <scope>NUCLEOTIDE SEQUENCE</scope>
</reference>
<evidence type="ECO:0008006" key="7">
    <source>
        <dbReference type="Google" id="ProtNLM"/>
    </source>
</evidence>
<feature type="region of interest" description="Disordered" evidence="5">
    <location>
        <begin position="79"/>
        <end position="195"/>
    </location>
</feature>
<evidence type="ECO:0000256" key="4">
    <source>
        <dbReference type="ARBA" id="ARBA00023242"/>
    </source>
</evidence>
<organism evidence="6">
    <name type="scientific">Populus davidiana</name>
    <dbReference type="NCBI Taxonomy" id="266767"/>
    <lineage>
        <taxon>Eukaryota</taxon>
        <taxon>Viridiplantae</taxon>
        <taxon>Streptophyta</taxon>
        <taxon>Embryophyta</taxon>
        <taxon>Tracheophyta</taxon>
        <taxon>Spermatophyta</taxon>
        <taxon>Magnoliopsida</taxon>
        <taxon>eudicotyledons</taxon>
        <taxon>Gunneridae</taxon>
        <taxon>Pentapetalae</taxon>
        <taxon>rosids</taxon>
        <taxon>fabids</taxon>
        <taxon>Malpighiales</taxon>
        <taxon>Salicaceae</taxon>
        <taxon>Saliceae</taxon>
        <taxon>Populus</taxon>
    </lineage>
</organism>
<dbReference type="PANTHER" id="PTHR14577">
    <property type="entry name" value="NUCLEOLAR PROTEIN 12"/>
    <property type="match status" value="1"/>
</dbReference>
<dbReference type="AlphaFoldDB" id="A0A6M2EU97"/>
<evidence type="ECO:0000256" key="2">
    <source>
        <dbReference type="ARBA" id="ARBA00007175"/>
    </source>
</evidence>
<feature type="compositionally biased region" description="Basic residues" evidence="5">
    <location>
        <begin position="159"/>
        <end position="195"/>
    </location>
</feature>
<evidence type="ECO:0000313" key="6">
    <source>
        <dbReference type="EMBL" id="NUU89003.1"/>
    </source>
</evidence>
<accession>A0A6M2EU97</accession>
<name>A0A6M2EU97_9ROSI</name>
<keyword evidence="4" id="KW-0539">Nucleus</keyword>
<comment type="similarity">
    <text evidence="2">Belongs to the RRP17 family.</text>
</comment>
<proteinExistence type="inferred from homology"/>
<dbReference type="GO" id="GO:0019843">
    <property type="term" value="F:rRNA binding"/>
    <property type="evidence" value="ECO:0007669"/>
    <property type="project" value="TreeGrafter"/>
</dbReference>